<evidence type="ECO:0000259" key="4">
    <source>
        <dbReference type="Pfam" id="PF04548"/>
    </source>
</evidence>
<feature type="non-terminal residue" evidence="5">
    <location>
        <position position="290"/>
    </location>
</feature>
<organism evidence="5 6">
    <name type="scientific">Gigaspora margarita</name>
    <dbReference type="NCBI Taxonomy" id="4874"/>
    <lineage>
        <taxon>Eukaryota</taxon>
        <taxon>Fungi</taxon>
        <taxon>Fungi incertae sedis</taxon>
        <taxon>Mucoromycota</taxon>
        <taxon>Glomeromycotina</taxon>
        <taxon>Glomeromycetes</taxon>
        <taxon>Diversisporales</taxon>
        <taxon>Gigasporaceae</taxon>
        <taxon>Gigaspora</taxon>
    </lineage>
</organism>
<dbReference type="PANTHER" id="PTHR10903">
    <property type="entry name" value="GTPASE, IMAP FAMILY MEMBER-RELATED"/>
    <property type="match status" value="1"/>
</dbReference>
<feature type="coiled-coil region" evidence="3">
    <location>
        <begin position="250"/>
        <end position="277"/>
    </location>
</feature>
<dbReference type="EMBL" id="CAJVQB010115268">
    <property type="protein sequence ID" value="CAG8852695.1"/>
    <property type="molecule type" value="Genomic_DNA"/>
</dbReference>
<dbReference type="Proteomes" id="UP000789901">
    <property type="component" value="Unassembled WGS sequence"/>
</dbReference>
<keyword evidence="3" id="KW-0175">Coiled coil</keyword>
<dbReference type="Gene3D" id="3.40.50.300">
    <property type="entry name" value="P-loop containing nucleotide triphosphate hydrolases"/>
    <property type="match status" value="1"/>
</dbReference>
<dbReference type="InterPro" id="IPR045058">
    <property type="entry name" value="GIMA/IAN/Toc"/>
</dbReference>
<reference evidence="5 6" key="1">
    <citation type="submission" date="2021-06" db="EMBL/GenBank/DDBJ databases">
        <authorList>
            <person name="Kallberg Y."/>
            <person name="Tangrot J."/>
            <person name="Rosling A."/>
        </authorList>
    </citation>
    <scope>NUCLEOTIDE SEQUENCE [LARGE SCALE GENOMIC DNA]</scope>
    <source>
        <strain evidence="5 6">120-4 pot B 10/14</strain>
    </source>
</reference>
<dbReference type="InterPro" id="IPR027417">
    <property type="entry name" value="P-loop_NTPase"/>
</dbReference>
<evidence type="ECO:0000256" key="2">
    <source>
        <dbReference type="ARBA" id="ARBA00023134"/>
    </source>
</evidence>
<keyword evidence="2" id="KW-0342">GTP-binding</keyword>
<comment type="caution">
    <text evidence="5">The sequence shown here is derived from an EMBL/GenBank/DDBJ whole genome shotgun (WGS) entry which is preliminary data.</text>
</comment>
<proteinExistence type="predicted"/>
<dbReference type="PANTHER" id="PTHR10903:SF184">
    <property type="entry name" value="GTP-BINDING PROTEIN A"/>
    <property type="match status" value="1"/>
</dbReference>
<evidence type="ECO:0000313" key="5">
    <source>
        <dbReference type="EMBL" id="CAG8852695.1"/>
    </source>
</evidence>
<feature type="non-terminal residue" evidence="5">
    <location>
        <position position="1"/>
    </location>
</feature>
<dbReference type="SUPFAM" id="SSF52540">
    <property type="entry name" value="P-loop containing nucleoside triphosphate hydrolases"/>
    <property type="match status" value="1"/>
</dbReference>
<keyword evidence="6" id="KW-1185">Reference proteome</keyword>
<name>A0ABN7XCE7_GIGMA</name>
<accession>A0ABN7XCE7</accession>
<gene>
    <name evidence="5" type="ORF">GMARGA_LOCUS41516</name>
</gene>
<protein>
    <submittedName>
        <fullName evidence="5">7128_t:CDS:1</fullName>
    </submittedName>
</protein>
<evidence type="ECO:0000313" key="6">
    <source>
        <dbReference type="Proteomes" id="UP000789901"/>
    </source>
</evidence>
<feature type="domain" description="AIG1-type G" evidence="4">
    <location>
        <begin position="105"/>
        <end position="281"/>
    </location>
</feature>
<evidence type="ECO:0000256" key="1">
    <source>
        <dbReference type="ARBA" id="ARBA00022741"/>
    </source>
</evidence>
<sequence>FKKLEIDKKIISKANIRGKVKNIIYFSTDDKKNYAIVINKVARLYSIRLINYEGEDEVKILAVSDLVGFYQTKEEANSKAKEIITGQDVSQCKYQIETQEDDTENIFITGRTGSGKSTLANVICDTNEFEKSESSVSMTKNFKVKVFEWKGVKYRVFDTVRIADTKLSPNQVLFRLAEAIYVMKGGIKQVFVTVDRKFTKEEIEAFKILKAIFRNSIIQYTTIVKKTLRQENKLSSLINSCNGIIYVDNLLLNKKKIEFAEKNRKEARKKLLEHLESCKENYKLKYWDKI</sequence>
<keyword evidence="1" id="KW-0547">Nucleotide-binding</keyword>
<evidence type="ECO:0000256" key="3">
    <source>
        <dbReference type="SAM" id="Coils"/>
    </source>
</evidence>
<dbReference type="InterPro" id="IPR006703">
    <property type="entry name" value="G_AIG1"/>
</dbReference>
<dbReference type="Pfam" id="PF04548">
    <property type="entry name" value="AIG1"/>
    <property type="match status" value="1"/>
</dbReference>